<dbReference type="EMBL" id="GBXM01070477">
    <property type="protein sequence ID" value="JAH38100.1"/>
    <property type="molecule type" value="Transcribed_RNA"/>
</dbReference>
<evidence type="ECO:0000313" key="1">
    <source>
        <dbReference type="EMBL" id="JAH38100.1"/>
    </source>
</evidence>
<dbReference type="AlphaFoldDB" id="A0A0E9SBN1"/>
<accession>A0A0E9SBN1</accession>
<organism evidence="1">
    <name type="scientific">Anguilla anguilla</name>
    <name type="common">European freshwater eel</name>
    <name type="synonym">Muraena anguilla</name>
    <dbReference type="NCBI Taxonomy" id="7936"/>
    <lineage>
        <taxon>Eukaryota</taxon>
        <taxon>Metazoa</taxon>
        <taxon>Chordata</taxon>
        <taxon>Craniata</taxon>
        <taxon>Vertebrata</taxon>
        <taxon>Euteleostomi</taxon>
        <taxon>Actinopterygii</taxon>
        <taxon>Neopterygii</taxon>
        <taxon>Teleostei</taxon>
        <taxon>Anguilliformes</taxon>
        <taxon>Anguillidae</taxon>
        <taxon>Anguilla</taxon>
    </lineage>
</organism>
<proteinExistence type="predicted"/>
<sequence length="40" mass="4315">MACLDIPLLMKNTTWSKPSGSLLASPGLALRLEKAKQFIA</sequence>
<protein>
    <submittedName>
        <fullName evidence="1">Uncharacterized protein</fullName>
    </submittedName>
</protein>
<reference evidence="1" key="2">
    <citation type="journal article" date="2015" name="Fish Shellfish Immunol.">
        <title>Early steps in the European eel (Anguilla anguilla)-Vibrio vulnificus interaction in the gills: Role of the RtxA13 toxin.</title>
        <authorList>
            <person name="Callol A."/>
            <person name="Pajuelo D."/>
            <person name="Ebbesson L."/>
            <person name="Teles M."/>
            <person name="MacKenzie S."/>
            <person name="Amaro C."/>
        </authorList>
    </citation>
    <scope>NUCLEOTIDE SEQUENCE</scope>
</reference>
<reference evidence="1" key="1">
    <citation type="submission" date="2014-11" db="EMBL/GenBank/DDBJ databases">
        <authorList>
            <person name="Amaro Gonzalez C."/>
        </authorList>
    </citation>
    <scope>NUCLEOTIDE SEQUENCE</scope>
</reference>
<name>A0A0E9SBN1_ANGAN</name>